<gene>
    <name evidence="1" type="ORF">Plil01_001624600</name>
    <name evidence="2" type="ORF">Plil01_001696900</name>
    <name evidence="3" type="ORF">Plil01_001697100</name>
</gene>
<sequence length="72" mass="7941">MSIRRPSNFVARCDRGPTLPAPPFRCGKARTSVSSEMVTLVVVVTNQHSGRYYVHIVDLNVDVVEAEQQSPA</sequence>
<dbReference type="EMBL" id="BSXW01003126">
    <property type="protein sequence ID" value="GMF45013.1"/>
    <property type="molecule type" value="Genomic_DNA"/>
</dbReference>
<dbReference type="AlphaFoldDB" id="A0A9W6XR55"/>
<reference evidence="3" key="1">
    <citation type="submission" date="2023-04" db="EMBL/GenBank/DDBJ databases">
        <title>Phytophthora lilii NBRC 32176.</title>
        <authorList>
            <person name="Ichikawa N."/>
            <person name="Sato H."/>
            <person name="Tonouchi N."/>
        </authorList>
    </citation>
    <scope>NUCLEOTIDE SEQUENCE</scope>
    <source>
        <strain evidence="3">NBRC 32176</strain>
    </source>
</reference>
<evidence type="ECO:0000313" key="1">
    <source>
        <dbReference type="EMBL" id="GMF39167.1"/>
    </source>
</evidence>
<evidence type="ECO:0000313" key="2">
    <source>
        <dbReference type="EMBL" id="GMF45013.1"/>
    </source>
</evidence>
<name>A0A9W6XR55_9STRA</name>
<evidence type="ECO:0000313" key="3">
    <source>
        <dbReference type="EMBL" id="GMF45017.1"/>
    </source>
</evidence>
<organism evidence="3 4">
    <name type="scientific">Phytophthora lilii</name>
    <dbReference type="NCBI Taxonomy" id="2077276"/>
    <lineage>
        <taxon>Eukaryota</taxon>
        <taxon>Sar</taxon>
        <taxon>Stramenopiles</taxon>
        <taxon>Oomycota</taxon>
        <taxon>Peronosporomycetes</taxon>
        <taxon>Peronosporales</taxon>
        <taxon>Peronosporaceae</taxon>
        <taxon>Phytophthora</taxon>
    </lineage>
</organism>
<dbReference type="Proteomes" id="UP001165083">
    <property type="component" value="Unassembled WGS sequence"/>
</dbReference>
<protein>
    <submittedName>
        <fullName evidence="3">Unnamed protein product</fullName>
    </submittedName>
</protein>
<keyword evidence="4" id="KW-1185">Reference proteome</keyword>
<dbReference type="EMBL" id="BSXW01003126">
    <property type="protein sequence ID" value="GMF45017.1"/>
    <property type="molecule type" value="Genomic_DNA"/>
</dbReference>
<evidence type="ECO:0000313" key="4">
    <source>
        <dbReference type="Proteomes" id="UP001165083"/>
    </source>
</evidence>
<comment type="caution">
    <text evidence="3">The sequence shown here is derived from an EMBL/GenBank/DDBJ whole genome shotgun (WGS) entry which is preliminary data.</text>
</comment>
<dbReference type="EMBL" id="BSXW01001786">
    <property type="protein sequence ID" value="GMF39167.1"/>
    <property type="molecule type" value="Genomic_DNA"/>
</dbReference>
<proteinExistence type="predicted"/>
<accession>A0A9W6XR55</accession>